<dbReference type="GeneID" id="63687137"/>
<protein>
    <submittedName>
        <fullName evidence="1">Uncharacterized protein</fullName>
    </submittedName>
</protein>
<sequence>MDSRGPLIALFAAALAGGPAVVVGACCSLSVMGGFGSPAAFAAARASMPLFACESGPVDMRDFVESFFKNGLGRFSSSSMSYTGGGGKVSGFHIGMAVGAVFAWVGKGGRTIADVVVIRRAIFFAAETDGESMPPAVQ</sequence>
<gene>
    <name evidence="1" type="ORF">DACRYDRAFT_20771</name>
</gene>
<dbReference type="RefSeq" id="XP_040631044.1">
    <property type="nucleotide sequence ID" value="XM_040772075.1"/>
</dbReference>
<dbReference type="PROSITE" id="PS51257">
    <property type="entry name" value="PROKAR_LIPOPROTEIN"/>
    <property type="match status" value="1"/>
</dbReference>
<accession>M5G7K8</accession>
<keyword evidence="2" id="KW-1185">Reference proteome</keyword>
<dbReference type="Proteomes" id="UP000030653">
    <property type="component" value="Unassembled WGS sequence"/>
</dbReference>
<dbReference type="EMBL" id="JH795858">
    <property type="protein sequence ID" value="EJU04150.1"/>
    <property type="molecule type" value="Genomic_DNA"/>
</dbReference>
<evidence type="ECO:0000313" key="2">
    <source>
        <dbReference type="Proteomes" id="UP000030653"/>
    </source>
</evidence>
<name>M5G7K8_DACPD</name>
<dbReference type="HOGENOM" id="CLU_1855205_0_0_1"/>
<proteinExistence type="predicted"/>
<evidence type="ECO:0000313" key="1">
    <source>
        <dbReference type="EMBL" id="EJU04150.1"/>
    </source>
</evidence>
<organism evidence="1 2">
    <name type="scientific">Dacryopinax primogenitus (strain DJM 731)</name>
    <name type="common">Brown rot fungus</name>
    <dbReference type="NCBI Taxonomy" id="1858805"/>
    <lineage>
        <taxon>Eukaryota</taxon>
        <taxon>Fungi</taxon>
        <taxon>Dikarya</taxon>
        <taxon>Basidiomycota</taxon>
        <taxon>Agaricomycotina</taxon>
        <taxon>Dacrymycetes</taxon>
        <taxon>Dacrymycetales</taxon>
        <taxon>Dacrymycetaceae</taxon>
        <taxon>Dacryopinax</taxon>
    </lineage>
</organism>
<reference evidence="1 2" key="1">
    <citation type="journal article" date="2012" name="Science">
        <title>The Paleozoic origin of enzymatic lignin decomposition reconstructed from 31 fungal genomes.</title>
        <authorList>
            <person name="Floudas D."/>
            <person name="Binder M."/>
            <person name="Riley R."/>
            <person name="Barry K."/>
            <person name="Blanchette R.A."/>
            <person name="Henrissat B."/>
            <person name="Martinez A.T."/>
            <person name="Otillar R."/>
            <person name="Spatafora J.W."/>
            <person name="Yadav J.S."/>
            <person name="Aerts A."/>
            <person name="Benoit I."/>
            <person name="Boyd A."/>
            <person name="Carlson A."/>
            <person name="Copeland A."/>
            <person name="Coutinho P.M."/>
            <person name="de Vries R.P."/>
            <person name="Ferreira P."/>
            <person name="Findley K."/>
            <person name="Foster B."/>
            <person name="Gaskell J."/>
            <person name="Glotzer D."/>
            <person name="Gorecki P."/>
            <person name="Heitman J."/>
            <person name="Hesse C."/>
            <person name="Hori C."/>
            <person name="Igarashi K."/>
            <person name="Jurgens J.A."/>
            <person name="Kallen N."/>
            <person name="Kersten P."/>
            <person name="Kohler A."/>
            <person name="Kuees U."/>
            <person name="Kumar T.K.A."/>
            <person name="Kuo A."/>
            <person name="LaButti K."/>
            <person name="Larrondo L.F."/>
            <person name="Lindquist E."/>
            <person name="Ling A."/>
            <person name="Lombard V."/>
            <person name="Lucas S."/>
            <person name="Lundell T."/>
            <person name="Martin R."/>
            <person name="McLaughlin D.J."/>
            <person name="Morgenstern I."/>
            <person name="Morin E."/>
            <person name="Murat C."/>
            <person name="Nagy L.G."/>
            <person name="Nolan M."/>
            <person name="Ohm R.A."/>
            <person name="Patyshakuliyeva A."/>
            <person name="Rokas A."/>
            <person name="Ruiz-Duenas F.J."/>
            <person name="Sabat G."/>
            <person name="Salamov A."/>
            <person name="Samejima M."/>
            <person name="Schmutz J."/>
            <person name="Slot J.C."/>
            <person name="St John F."/>
            <person name="Stenlid J."/>
            <person name="Sun H."/>
            <person name="Sun S."/>
            <person name="Syed K."/>
            <person name="Tsang A."/>
            <person name="Wiebenga A."/>
            <person name="Young D."/>
            <person name="Pisabarro A."/>
            <person name="Eastwood D.C."/>
            <person name="Martin F."/>
            <person name="Cullen D."/>
            <person name="Grigoriev I.V."/>
            <person name="Hibbett D.S."/>
        </authorList>
    </citation>
    <scope>NUCLEOTIDE SEQUENCE [LARGE SCALE GENOMIC DNA]</scope>
    <source>
        <strain evidence="1 2">DJM-731 SS1</strain>
    </source>
</reference>
<dbReference type="AlphaFoldDB" id="M5G7K8"/>